<proteinExistence type="predicted"/>
<reference evidence="1" key="2">
    <citation type="journal article" date="2021" name="PeerJ">
        <title>Extensive microbial diversity within the chicken gut microbiome revealed by metagenomics and culture.</title>
        <authorList>
            <person name="Gilroy R."/>
            <person name="Ravi A."/>
            <person name="Getino M."/>
            <person name="Pursley I."/>
            <person name="Horton D.L."/>
            <person name="Alikhan N.F."/>
            <person name="Baker D."/>
            <person name="Gharbi K."/>
            <person name="Hall N."/>
            <person name="Watson M."/>
            <person name="Adriaenssens E.M."/>
            <person name="Foster-Nyarko E."/>
            <person name="Jarju S."/>
            <person name="Secka A."/>
            <person name="Antonio M."/>
            <person name="Oren A."/>
            <person name="Chaudhuri R.R."/>
            <person name="La Ragione R."/>
            <person name="Hildebrand F."/>
            <person name="Pallen M.J."/>
        </authorList>
    </citation>
    <scope>NUCLEOTIDE SEQUENCE</scope>
    <source>
        <strain evidence="1">11159</strain>
    </source>
</reference>
<protein>
    <submittedName>
        <fullName evidence="1">Uncharacterized protein</fullName>
    </submittedName>
</protein>
<dbReference type="EMBL" id="JADIMY010000030">
    <property type="protein sequence ID" value="MBO8427240.1"/>
    <property type="molecule type" value="Genomic_DNA"/>
</dbReference>
<accession>A0A9D9DJE3</accession>
<sequence length="86" mass="10436">MDKIIKFKKEIEYGVGTMTENPEKYRKSPSNYLLRFWIKYDGYWYLTKLLPELNEDKIFISKIKNNCYNKEQLEEYILAVLSIVKD</sequence>
<evidence type="ECO:0000313" key="1">
    <source>
        <dbReference type="EMBL" id="MBO8427240.1"/>
    </source>
</evidence>
<dbReference type="Proteomes" id="UP000823613">
    <property type="component" value="Unassembled WGS sequence"/>
</dbReference>
<comment type="caution">
    <text evidence="1">The sequence shown here is derived from an EMBL/GenBank/DDBJ whole genome shotgun (WGS) entry which is preliminary data.</text>
</comment>
<gene>
    <name evidence="1" type="ORF">IAC58_01610</name>
</gene>
<name>A0A9D9DJE3_9BACL</name>
<dbReference type="AlphaFoldDB" id="A0A9D9DJE3"/>
<reference evidence="1" key="1">
    <citation type="submission" date="2020-10" db="EMBL/GenBank/DDBJ databases">
        <authorList>
            <person name="Gilroy R."/>
        </authorList>
    </citation>
    <scope>NUCLEOTIDE SEQUENCE</scope>
    <source>
        <strain evidence="1">11159</strain>
    </source>
</reference>
<evidence type="ECO:0000313" key="2">
    <source>
        <dbReference type="Proteomes" id="UP000823613"/>
    </source>
</evidence>
<organism evidence="1 2">
    <name type="scientific">Candidatus Onthovivens merdipullorum</name>
    <dbReference type="NCBI Taxonomy" id="2840889"/>
    <lineage>
        <taxon>Bacteria</taxon>
        <taxon>Bacillati</taxon>
        <taxon>Bacillota</taxon>
        <taxon>Bacilli</taxon>
        <taxon>Bacillales</taxon>
        <taxon>Candidatus Onthovivens</taxon>
    </lineage>
</organism>